<dbReference type="EMBL" id="JBBWWR010000004">
    <property type="protein sequence ID" value="KAK8968360.1"/>
    <property type="molecule type" value="Genomic_DNA"/>
</dbReference>
<feature type="domain" description="Clp R" evidence="6">
    <location>
        <begin position="8"/>
        <end position="178"/>
    </location>
</feature>
<dbReference type="Gene3D" id="3.40.50.300">
    <property type="entry name" value="P-loop containing nucleotide triphosphate hydrolases"/>
    <property type="match status" value="1"/>
</dbReference>
<gene>
    <name evidence="7" type="ORF">KSP40_PGU011025</name>
</gene>
<organism evidence="7 8">
    <name type="scientific">Platanthera guangdongensis</name>
    <dbReference type="NCBI Taxonomy" id="2320717"/>
    <lineage>
        <taxon>Eukaryota</taxon>
        <taxon>Viridiplantae</taxon>
        <taxon>Streptophyta</taxon>
        <taxon>Embryophyta</taxon>
        <taxon>Tracheophyta</taxon>
        <taxon>Spermatophyta</taxon>
        <taxon>Magnoliopsida</taxon>
        <taxon>Liliopsida</taxon>
        <taxon>Asparagales</taxon>
        <taxon>Orchidaceae</taxon>
        <taxon>Orchidoideae</taxon>
        <taxon>Orchideae</taxon>
        <taxon>Orchidinae</taxon>
        <taxon>Platanthera</taxon>
    </lineage>
</organism>
<sequence length="976" mass="106215">MRTGLSTIQQTLTPEASNVLNRAISEAARRRHGQTTPLHVAAALLSSTSSHLRQACLQSHPNPSSTHPLQCRALELCFSVALDRLPSSSFPTASPDEPPASLLPPISNALIAALKRAQAHQRRGCPESQQQPLLAVKVELDHLILSILDDPSVSRVMREASFSSPAVKASIENSLSSSPSPSPPPARNIYLSPRLVGASVLPVVNSAGGDLAKVFDILTRSEKRNPILVGDADPGVVMREAIKQIGSPDAPPALRSVTAISAEKELSLSTLDGTQIPSKIRDLAPMIEAQISGAVLTGVVLDLGDLKWLVEGVSQQQRISDVGREAVAEINHLLVRFGSACAGVGPRLWLVGTATCATYLRCQVYFPTMEIDWDLQAVPIAPRSHPLSGLLPRVGSHGMLSRKIESFSTLMGFPAMSNAGITHRKPSDGLDAFCKNSLCNHCKESYERELANIGVFESEKSEGRPDARKALPRWLQMAAMPSSSLQEQELLKKRQESCFRLHRISMPVSSEPPITGCPLMKPGMINPIQLKPSIQTISVRRSLEKPTNPAATLVKTDLALGLAQKPTPTRFTNDATSIKRLVNCLLDKFSWQAQAASAVAAAVIQSYSGAGKRRNGSPKADTWLLLAGSDRVGKQKMALILSDLVFGRPPLIIRLGSQTMATGDEAEESNLSSRGRTTIDRVADALRLNPFSTVFLEDFDRTDSALRGMLQRAMERGRLADSHGREVGLGNTIFILTAGWLPEELMNSNDELQLSEKRITKLATSGRQLVFQLEEKTRKRRHEWLLKDERLSKPRKDSLSLDLNLDADAAVDDEPGEGSFNSSDLTVEHGQEHGHGRLIVQPPLAPSSWTSELIELIDATIVFKPIDFTPLRKKVVDSISTKFTQVMGKGLSISIDNDAVDQLSGGVWLEGDSFNLLDEWIDQILIPSVQQLKGNPILEDGLTIRLSSVKSRGRLYKSYLPASVKIAIGTVEDRHL</sequence>
<comment type="similarity">
    <text evidence="1">Belongs to the ClpA/ClpB family.</text>
</comment>
<dbReference type="PROSITE" id="PS51903">
    <property type="entry name" value="CLP_R"/>
    <property type="match status" value="1"/>
</dbReference>
<comment type="caution">
    <text evidence="7">The sequence shown here is derived from an EMBL/GenBank/DDBJ whole genome shotgun (WGS) entry which is preliminary data.</text>
</comment>
<dbReference type="SUPFAM" id="SSF52540">
    <property type="entry name" value="P-loop containing nucleoside triphosphate hydrolases"/>
    <property type="match status" value="1"/>
</dbReference>
<dbReference type="Pfam" id="PF07724">
    <property type="entry name" value="AAA_2"/>
    <property type="match status" value="1"/>
</dbReference>
<dbReference type="Gene3D" id="1.10.1780.10">
    <property type="entry name" value="Clp, N-terminal domain"/>
    <property type="match status" value="1"/>
</dbReference>
<keyword evidence="4" id="KW-0804">Transcription</keyword>
<keyword evidence="8" id="KW-1185">Reference proteome</keyword>
<evidence type="ECO:0000313" key="8">
    <source>
        <dbReference type="Proteomes" id="UP001412067"/>
    </source>
</evidence>
<dbReference type="Pfam" id="PF23569">
    <property type="entry name" value="NBD_SMAX1"/>
    <property type="match status" value="1"/>
</dbReference>
<reference evidence="7 8" key="1">
    <citation type="journal article" date="2022" name="Nat. Plants">
        <title>Genomes of leafy and leafless Platanthera orchids illuminate the evolution of mycoheterotrophy.</title>
        <authorList>
            <person name="Li M.H."/>
            <person name="Liu K.W."/>
            <person name="Li Z."/>
            <person name="Lu H.C."/>
            <person name="Ye Q.L."/>
            <person name="Zhang D."/>
            <person name="Wang J.Y."/>
            <person name="Li Y.F."/>
            <person name="Zhong Z.M."/>
            <person name="Liu X."/>
            <person name="Yu X."/>
            <person name="Liu D.K."/>
            <person name="Tu X.D."/>
            <person name="Liu B."/>
            <person name="Hao Y."/>
            <person name="Liao X.Y."/>
            <person name="Jiang Y.T."/>
            <person name="Sun W.H."/>
            <person name="Chen J."/>
            <person name="Chen Y.Q."/>
            <person name="Ai Y."/>
            <person name="Zhai J.W."/>
            <person name="Wu S.S."/>
            <person name="Zhou Z."/>
            <person name="Hsiao Y.Y."/>
            <person name="Wu W.L."/>
            <person name="Chen Y.Y."/>
            <person name="Lin Y.F."/>
            <person name="Hsu J.L."/>
            <person name="Li C.Y."/>
            <person name="Wang Z.W."/>
            <person name="Zhao X."/>
            <person name="Zhong W.Y."/>
            <person name="Ma X.K."/>
            <person name="Ma L."/>
            <person name="Huang J."/>
            <person name="Chen G.Z."/>
            <person name="Huang M.Z."/>
            <person name="Huang L."/>
            <person name="Peng D.H."/>
            <person name="Luo Y.B."/>
            <person name="Zou S.Q."/>
            <person name="Chen S.P."/>
            <person name="Lan S."/>
            <person name="Tsai W.C."/>
            <person name="Van de Peer Y."/>
            <person name="Liu Z.J."/>
        </authorList>
    </citation>
    <scope>NUCLEOTIDE SEQUENCE [LARGE SCALE GENOMIC DNA]</scope>
    <source>
        <strain evidence="7">Lor288</strain>
    </source>
</reference>
<name>A0ABR2MY23_9ASPA</name>
<dbReference type="InterPro" id="IPR051650">
    <property type="entry name" value="SL_signaling_regulator"/>
</dbReference>
<evidence type="ECO:0000259" key="6">
    <source>
        <dbReference type="PROSITE" id="PS51903"/>
    </source>
</evidence>
<evidence type="ECO:0000256" key="4">
    <source>
        <dbReference type="ARBA" id="ARBA00023163"/>
    </source>
</evidence>
<dbReference type="InterPro" id="IPR027417">
    <property type="entry name" value="P-loop_NTPase"/>
</dbReference>
<evidence type="ECO:0000256" key="5">
    <source>
        <dbReference type="PROSITE-ProRule" id="PRU01251"/>
    </source>
</evidence>
<protein>
    <recommendedName>
        <fullName evidence="6">Clp R domain-containing protein</fullName>
    </recommendedName>
</protein>
<dbReference type="InterPro" id="IPR004176">
    <property type="entry name" value="Clp_R_N"/>
</dbReference>
<dbReference type="Pfam" id="PF26587">
    <property type="entry name" value="AAA_lid_SMAX1"/>
    <property type="match status" value="1"/>
</dbReference>
<dbReference type="InterPro" id="IPR003959">
    <property type="entry name" value="ATPase_AAA_core"/>
</dbReference>
<evidence type="ECO:0000313" key="7">
    <source>
        <dbReference type="EMBL" id="KAK8968360.1"/>
    </source>
</evidence>
<evidence type="ECO:0000256" key="2">
    <source>
        <dbReference type="ARBA" id="ARBA00022737"/>
    </source>
</evidence>
<dbReference type="Proteomes" id="UP001412067">
    <property type="component" value="Unassembled WGS sequence"/>
</dbReference>
<dbReference type="PANTHER" id="PTHR43572:SF13">
    <property type="entry name" value="PROTEIN SUPPRESSOR OF MAX2 1"/>
    <property type="match status" value="1"/>
</dbReference>
<keyword evidence="3" id="KW-0805">Transcription regulation</keyword>
<dbReference type="InterPro" id="IPR036628">
    <property type="entry name" value="Clp_N_dom_sf"/>
</dbReference>
<dbReference type="SUPFAM" id="SSF81923">
    <property type="entry name" value="Double Clp-N motif"/>
    <property type="match status" value="1"/>
</dbReference>
<evidence type="ECO:0000256" key="1">
    <source>
        <dbReference type="ARBA" id="ARBA00008675"/>
    </source>
</evidence>
<dbReference type="PANTHER" id="PTHR43572">
    <property type="entry name" value="CHAPERONE PROTEIN CLPD, CHLOROPLASTIC"/>
    <property type="match status" value="1"/>
</dbReference>
<evidence type="ECO:0000256" key="3">
    <source>
        <dbReference type="ARBA" id="ARBA00023015"/>
    </source>
</evidence>
<accession>A0ABR2MY23</accession>
<proteinExistence type="inferred from homology"/>
<keyword evidence="2 5" id="KW-0677">Repeat</keyword>
<dbReference type="InterPro" id="IPR058680">
    <property type="entry name" value="NBD_SMAX1-like"/>
</dbReference>
<dbReference type="InterPro" id="IPR058954">
    <property type="entry name" value="AAA_lid_SMAX1"/>
</dbReference>